<accession>A0A165FHE8</accession>
<dbReference type="HAMAP" id="MF_00662">
    <property type="entry name" value="PS_decarb_PSD_B_type1"/>
    <property type="match status" value="1"/>
</dbReference>
<proteinExistence type="inferred from homology"/>
<dbReference type="PANTHER" id="PTHR10067">
    <property type="entry name" value="PHOSPHATIDYLSERINE DECARBOXYLASE"/>
    <property type="match status" value="1"/>
</dbReference>
<protein>
    <recommendedName>
        <fullName evidence="12">Phosphatidylserine decarboxylase proenzyme</fullName>
        <ecNumber evidence="12">4.1.1.65</ecNumber>
    </recommendedName>
    <component>
        <recommendedName>
            <fullName evidence="12">Phosphatidylserine decarboxylase alpha chain</fullName>
        </recommendedName>
    </component>
    <component>
        <recommendedName>
            <fullName evidence="12">Phosphatidylserine decarboxylase beta chain</fullName>
        </recommendedName>
    </component>
</protein>
<keyword evidence="8 12" id="KW-0594">Phospholipid biosynthesis</keyword>
<feature type="active site" description="Charge relay system; for autoendoproteolytic cleavage activity" evidence="12">
    <location>
        <position position="88"/>
    </location>
</feature>
<organism evidence="13 14">
    <name type="scientific">Crenobacter luteus</name>
    <dbReference type="NCBI Taxonomy" id="1452487"/>
    <lineage>
        <taxon>Bacteria</taxon>
        <taxon>Pseudomonadati</taxon>
        <taxon>Pseudomonadota</taxon>
        <taxon>Betaproteobacteria</taxon>
        <taxon>Neisseriales</taxon>
        <taxon>Neisseriaceae</taxon>
        <taxon>Crenobacter</taxon>
    </lineage>
</organism>
<comment type="similarity">
    <text evidence="12">Belongs to the phosphatidylserine decarboxylase family. PSD-B subfamily. Prokaryotic type I sub-subfamily.</text>
</comment>
<comment type="pathway">
    <text evidence="1">Lipid metabolism.</text>
</comment>
<evidence type="ECO:0000256" key="12">
    <source>
        <dbReference type="HAMAP-Rule" id="MF_00662"/>
    </source>
</evidence>
<dbReference type="GO" id="GO:0005886">
    <property type="term" value="C:plasma membrane"/>
    <property type="evidence" value="ECO:0007669"/>
    <property type="project" value="UniProtKB-SubCell"/>
</dbReference>
<keyword evidence="7 12" id="KW-0865">Zymogen</keyword>
<comment type="pathway">
    <text evidence="12">Phospholipid metabolism; phosphatidylethanolamine biosynthesis; phosphatidylethanolamine from CDP-diacylglycerol: step 2/2.</text>
</comment>
<comment type="caution">
    <text evidence="13">The sequence shown here is derived from an EMBL/GenBank/DDBJ whole genome shotgun (WGS) entry which is preliminary data.</text>
</comment>
<dbReference type="UniPathway" id="UPA00558">
    <property type="reaction ID" value="UER00616"/>
</dbReference>
<dbReference type="OrthoDB" id="9802030at2"/>
<keyword evidence="3 12" id="KW-0444">Lipid biosynthesis</keyword>
<feature type="active site" description="Charge relay system; for autoendoproteolytic cleavage activity" evidence="12">
    <location>
        <position position="145"/>
    </location>
</feature>
<dbReference type="GO" id="GO:0004609">
    <property type="term" value="F:phosphatidylserine decarboxylase activity"/>
    <property type="evidence" value="ECO:0007669"/>
    <property type="project" value="UniProtKB-UniRule"/>
</dbReference>
<evidence type="ECO:0000256" key="2">
    <source>
        <dbReference type="ARBA" id="ARBA00022475"/>
    </source>
</evidence>
<keyword evidence="10 12" id="KW-1208">Phospholipid metabolism</keyword>
<dbReference type="NCBIfam" id="TIGR00163">
    <property type="entry name" value="PS_decarb"/>
    <property type="match status" value="1"/>
</dbReference>
<comment type="cofactor">
    <cofactor evidence="12">
        <name>pyruvate</name>
        <dbReference type="ChEBI" id="CHEBI:15361"/>
    </cofactor>
    <text evidence="12">Binds 1 pyruvoyl group covalently per subunit.</text>
</comment>
<comment type="function">
    <text evidence="12">Catalyzes the formation of phosphatidylethanolamine (PtdEtn) from phosphatidylserine (PtdSer).</text>
</comment>
<evidence type="ECO:0000256" key="6">
    <source>
        <dbReference type="ARBA" id="ARBA00023136"/>
    </source>
</evidence>
<gene>
    <name evidence="12" type="primary">psd</name>
    <name evidence="13" type="ORF">AVW16_08965</name>
</gene>
<dbReference type="EC" id="4.1.1.65" evidence="12"/>
<dbReference type="AlphaFoldDB" id="A0A165FHE8"/>
<feature type="modified residue" description="Pyruvic acid (Ser); by autocatalysis" evidence="12">
    <location>
        <position position="248"/>
    </location>
</feature>
<feature type="site" description="Cleavage (non-hydrolytic); by autocatalysis" evidence="12">
    <location>
        <begin position="247"/>
        <end position="248"/>
    </location>
</feature>
<feature type="chain" id="PRO_5023217008" description="Phosphatidylserine decarboxylase beta chain" evidence="12">
    <location>
        <begin position="1"/>
        <end position="247"/>
    </location>
</feature>
<comment type="PTM">
    <text evidence="12">Is synthesized initially as an inactive proenzyme. Formation of the active enzyme involves a self-maturation process in which the active site pyruvoyl group is generated from an internal serine residue via an autocatalytic post-translational modification. Two non-identical subunits are generated from the proenzyme in this reaction, and the pyruvate is formed at the N-terminus of the alpha chain, which is derived from the carboxyl end of the proenzyme. The autoendoproteolytic cleavage occurs by a canonical serine protease mechanism, in which the side chain hydroxyl group of the serine supplies its oxygen atom to form the C-terminus of the beta chain, while the remainder of the serine residue undergoes an oxidative deamination to produce ammonia and the pyruvoyl prosthetic group on the alpha chain. During this reaction, the Ser that is part of the protease active site of the proenzyme becomes the pyruvoyl prosthetic group, which constitutes an essential element of the active site of the mature decarboxylase.</text>
</comment>
<evidence type="ECO:0000313" key="14">
    <source>
        <dbReference type="Proteomes" id="UP000076625"/>
    </source>
</evidence>
<name>A0A165FHE8_9NEIS</name>
<dbReference type="PANTHER" id="PTHR10067:SF6">
    <property type="entry name" value="PHOSPHATIDYLSERINE DECARBOXYLASE PROENZYME, MITOCHONDRIAL"/>
    <property type="match status" value="1"/>
</dbReference>
<dbReference type="InterPro" id="IPR033178">
    <property type="entry name" value="PSD_type1_pro"/>
</dbReference>
<dbReference type="InterPro" id="IPR033177">
    <property type="entry name" value="PSD-B"/>
</dbReference>
<evidence type="ECO:0000256" key="3">
    <source>
        <dbReference type="ARBA" id="ARBA00022516"/>
    </source>
</evidence>
<evidence type="ECO:0000256" key="11">
    <source>
        <dbReference type="ARBA" id="ARBA00023317"/>
    </source>
</evidence>
<sequence length="279" mass="31224">MSERLFVQLQHALPKLLITRLFGFVARRRAGALTQWMIRRFIARYDVDMNEAAESSPLAYPTFNAFFTRALKAGARPLAEARLVCPVDGAISQFGAIERDQIFQAKGKTYSSRALLACSEAEARRFDDGLFATLYLSPRDYHRIHMPCDGRLVAMRYVPGELYSVNPATARGVDGLFARNERVVCEFDSPHGPFALVLVGATIVGSMETVWHGVVNPPRGAAVRHWDYRDRDIVLRQGDEMGRFLLGSTVVLLFPKGELRFNDAWAPARAVRMGEAMAD</sequence>
<evidence type="ECO:0000256" key="7">
    <source>
        <dbReference type="ARBA" id="ARBA00023145"/>
    </source>
</evidence>
<dbReference type="STRING" id="1452487.AVW16_08965"/>
<reference evidence="14" key="1">
    <citation type="submission" date="2016-01" db="EMBL/GenBank/DDBJ databases">
        <title>Draft genome of Chromobacterium sp. F49.</title>
        <authorList>
            <person name="Hong K.W."/>
        </authorList>
    </citation>
    <scope>NUCLEOTIDE SEQUENCE [LARGE SCALE GENOMIC DNA]</scope>
    <source>
        <strain evidence="14">CN10</strain>
    </source>
</reference>
<feature type="active site" description="Charge relay system; for autoendoproteolytic cleavage activity" evidence="12">
    <location>
        <position position="248"/>
    </location>
</feature>
<evidence type="ECO:0000256" key="4">
    <source>
        <dbReference type="ARBA" id="ARBA00022793"/>
    </source>
</evidence>
<evidence type="ECO:0000313" key="13">
    <source>
        <dbReference type="EMBL" id="KZE33284.1"/>
    </source>
</evidence>
<keyword evidence="6 12" id="KW-0472">Membrane</keyword>
<dbReference type="EMBL" id="LQQU01000015">
    <property type="protein sequence ID" value="KZE33284.1"/>
    <property type="molecule type" value="Genomic_DNA"/>
</dbReference>
<evidence type="ECO:0000256" key="1">
    <source>
        <dbReference type="ARBA" id="ARBA00005189"/>
    </source>
</evidence>
<comment type="subcellular location">
    <subcellularLocation>
        <location evidence="12">Cell membrane</location>
        <topology evidence="12">Peripheral membrane protein</topology>
    </subcellularLocation>
</comment>
<evidence type="ECO:0000256" key="5">
    <source>
        <dbReference type="ARBA" id="ARBA00023098"/>
    </source>
</evidence>
<feature type="active site" description="Schiff-base intermediate with substrate; via pyruvic acid; for decarboxylase activity" evidence="12">
    <location>
        <position position="248"/>
    </location>
</feature>
<keyword evidence="11 12" id="KW-0670">Pyruvate</keyword>
<evidence type="ECO:0000256" key="9">
    <source>
        <dbReference type="ARBA" id="ARBA00023239"/>
    </source>
</evidence>
<comment type="subunit">
    <text evidence="12">Heterodimer of a large membrane-associated beta subunit and a small pyruvoyl-containing alpha subunit.</text>
</comment>
<dbReference type="InterPro" id="IPR003817">
    <property type="entry name" value="PS_Dcarbxylase"/>
</dbReference>
<keyword evidence="14" id="KW-1185">Reference proteome</keyword>
<dbReference type="Pfam" id="PF02666">
    <property type="entry name" value="PS_Dcarbxylase"/>
    <property type="match status" value="1"/>
</dbReference>
<dbReference type="GO" id="GO:0006646">
    <property type="term" value="P:phosphatidylethanolamine biosynthetic process"/>
    <property type="evidence" value="ECO:0007669"/>
    <property type="project" value="UniProtKB-UniRule"/>
</dbReference>
<evidence type="ECO:0000256" key="10">
    <source>
        <dbReference type="ARBA" id="ARBA00023264"/>
    </source>
</evidence>
<comment type="catalytic activity">
    <reaction evidence="12">
        <text>a 1,2-diacyl-sn-glycero-3-phospho-L-serine + H(+) = a 1,2-diacyl-sn-glycero-3-phosphoethanolamine + CO2</text>
        <dbReference type="Rhea" id="RHEA:20828"/>
        <dbReference type="ChEBI" id="CHEBI:15378"/>
        <dbReference type="ChEBI" id="CHEBI:16526"/>
        <dbReference type="ChEBI" id="CHEBI:57262"/>
        <dbReference type="ChEBI" id="CHEBI:64612"/>
        <dbReference type="EC" id="4.1.1.65"/>
    </reaction>
</comment>
<keyword evidence="4 12" id="KW-0210">Decarboxylase</keyword>
<keyword evidence="2 12" id="KW-1003">Cell membrane</keyword>
<evidence type="ECO:0000256" key="8">
    <source>
        <dbReference type="ARBA" id="ARBA00023209"/>
    </source>
</evidence>
<keyword evidence="9 12" id="KW-0456">Lyase</keyword>
<dbReference type="RefSeq" id="WP_066611162.1">
    <property type="nucleotide sequence ID" value="NZ_LQQU01000015.1"/>
</dbReference>
<keyword evidence="5 12" id="KW-0443">Lipid metabolism</keyword>
<feature type="chain" id="PRO_5023217007" description="Phosphatidylserine decarboxylase alpha chain" evidence="12">
    <location>
        <begin position="248"/>
        <end position="279"/>
    </location>
</feature>
<dbReference type="Proteomes" id="UP000076625">
    <property type="component" value="Unassembled WGS sequence"/>
</dbReference>